<name>A0A7W3R7C7_9ACTN</name>
<proteinExistence type="predicted"/>
<keyword evidence="2" id="KW-0472">Membrane</keyword>
<accession>A0A7W3R7C7</accession>
<keyword evidence="4" id="KW-1185">Reference proteome</keyword>
<dbReference type="InterPro" id="IPR047789">
    <property type="entry name" value="CU044_5270-like"/>
</dbReference>
<reference evidence="3 4" key="1">
    <citation type="submission" date="2020-08" db="EMBL/GenBank/DDBJ databases">
        <title>Sequencing the genomes of 1000 actinobacteria strains.</title>
        <authorList>
            <person name="Klenk H.-P."/>
        </authorList>
    </citation>
    <scope>NUCLEOTIDE SEQUENCE [LARGE SCALE GENOMIC DNA]</scope>
    <source>
        <strain evidence="3 4">DSM 45823</strain>
    </source>
</reference>
<evidence type="ECO:0008006" key="5">
    <source>
        <dbReference type="Google" id="ProtNLM"/>
    </source>
</evidence>
<dbReference type="EMBL" id="JACJII010000001">
    <property type="protein sequence ID" value="MBA9002369.1"/>
    <property type="molecule type" value="Genomic_DNA"/>
</dbReference>
<evidence type="ECO:0000313" key="3">
    <source>
        <dbReference type="EMBL" id="MBA9002369.1"/>
    </source>
</evidence>
<organism evidence="3 4">
    <name type="scientific">Thermomonospora cellulosilytica</name>
    <dbReference type="NCBI Taxonomy" id="1411118"/>
    <lineage>
        <taxon>Bacteria</taxon>
        <taxon>Bacillati</taxon>
        <taxon>Actinomycetota</taxon>
        <taxon>Actinomycetes</taxon>
        <taxon>Streptosporangiales</taxon>
        <taxon>Thermomonosporaceae</taxon>
        <taxon>Thermomonospora</taxon>
    </lineage>
</organism>
<feature type="transmembrane region" description="Helical" evidence="2">
    <location>
        <begin position="48"/>
        <end position="68"/>
    </location>
</feature>
<dbReference type="RefSeq" id="WP_182704423.1">
    <property type="nucleotide sequence ID" value="NZ_JACJII010000001.1"/>
</dbReference>
<keyword evidence="2" id="KW-1133">Transmembrane helix</keyword>
<sequence>MDEIDALRQVRTALAQQETPERLAERIDWRSAPSAPAVPRRSRFRVPLLSLVTATAVAAASVTVVTLASNERTPGGPGAQATVHGGNALLVAAANAEKAPDGRYWHTKRLTGRVFAVGRTAADHYKVDTGQEFETWVDRNGQGRAFMSDRPARPVTPEDERKWREAGSPMRIETPDADGVTVSLYVKPFTGRAPMSLFPEGEVYNFHGLTAAQLAELPTDPKALENVLLDLKGEWRAYSKDFSQERRNEPIRALSGAERVRALSDVAGGLLGDQPVPPAVRAAAFKMLAGLPGVKVEGKGTDPLGRTGTVVSLPLETTVPLGLYSAPKQLGTYRRQWIIDPSRGTLLAIQDLVATPPKGSRELPPGDNGRPRRLTVDNQPDRFHKPGEVSMYEAYVVAEWTDSEPR</sequence>
<feature type="region of interest" description="Disordered" evidence="1">
    <location>
        <begin position="356"/>
        <end position="385"/>
    </location>
</feature>
<evidence type="ECO:0000256" key="1">
    <source>
        <dbReference type="SAM" id="MobiDB-lite"/>
    </source>
</evidence>
<dbReference type="NCBIfam" id="NF038083">
    <property type="entry name" value="CU044_5270_fam"/>
    <property type="match status" value="1"/>
</dbReference>
<gene>
    <name evidence="3" type="ORF">HNR21_001251</name>
</gene>
<evidence type="ECO:0000256" key="2">
    <source>
        <dbReference type="SAM" id="Phobius"/>
    </source>
</evidence>
<dbReference type="Proteomes" id="UP000539313">
    <property type="component" value="Unassembled WGS sequence"/>
</dbReference>
<dbReference type="AlphaFoldDB" id="A0A7W3R7C7"/>
<keyword evidence="2" id="KW-0812">Transmembrane</keyword>
<evidence type="ECO:0000313" key="4">
    <source>
        <dbReference type="Proteomes" id="UP000539313"/>
    </source>
</evidence>
<comment type="caution">
    <text evidence="3">The sequence shown here is derived from an EMBL/GenBank/DDBJ whole genome shotgun (WGS) entry which is preliminary data.</text>
</comment>
<protein>
    <recommendedName>
        <fullName evidence="5">CU044_5270 family protein</fullName>
    </recommendedName>
</protein>